<feature type="transmembrane region" description="Helical" evidence="6">
    <location>
        <begin position="299"/>
        <end position="319"/>
    </location>
</feature>
<dbReference type="InterPro" id="IPR011701">
    <property type="entry name" value="MFS"/>
</dbReference>
<feature type="transmembrane region" description="Helical" evidence="6">
    <location>
        <begin position="209"/>
        <end position="233"/>
    </location>
</feature>
<dbReference type="SUPFAM" id="SSF103473">
    <property type="entry name" value="MFS general substrate transporter"/>
    <property type="match status" value="1"/>
</dbReference>
<sequence>MSTSKPHFPKAPPDGLLAAFLLAFLATAGLFYVNILAAIVDGLVSGMGISEGAAGNIGSANIYGAALGALGAFFVVKRLPWRPMAVVALIGLIVLDMASIPIRSAEVLLPMRFVHGLVGGFLVGTAFSVIARTQSPDRTFGMLLFVQFGLGGLGVMFLPRLVPVFGTQALFLALAAFSLATLLMVPFLDRYDTDRVARPLASSDKIRTLPLIQTLVAIFLFQMANMALLAFIIRLGRGYGLETNFVSMALGLATWIALIGPLVVMVIGVRYGRFWPLAIGIVLTLVGTAIFHLSASPWAYLLANCGTGITWGMAIAYLFGMTAEFDKSGRTSALGGFISKLGLASGPMIAGRVLDAGLGFGSLINLALIGLALSGFLMLFPAHHLDRISRQEKLQK</sequence>
<evidence type="ECO:0000256" key="4">
    <source>
        <dbReference type="ARBA" id="ARBA00022989"/>
    </source>
</evidence>
<feature type="transmembrane region" description="Helical" evidence="6">
    <location>
        <begin position="16"/>
        <end position="40"/>
    </location>
</feature>
<evidence type="ECO:0000256" key="2">
    <source>
        <dbReference type="ARBA" id="ARBA00022475"/>
    </source>
</evidence>
<dbReference type="EMBL" id="UOEE01000053">
    <property type="protein sequence ID" value="VAV88005.1"/>
    <property type="molecule type" value="Genomic_DNA"/>
</dbReference>
<feature type="transmembrane region" description="Helical" evidence="6">
    <location>
        <begin position="113"/>
        <end position="131"/>
    </location>
</feature>
<evidence type="ECO:0000256" key="3">
    <source>
        <dbReference type="ARBA" id="ARBA00022692"/>
    </source>
</evidence>
<dbReference type="PANTHER" id="PTHR43124:SF10">
    <property type="entry name" value="PURINE EFFLUX PUMP PBUE"/>
    <property type="match status" value="1"/>
</dbReference>
<protein>
    <recommendedName>
        <fullName evidence="7">Major facilitator superfamily (MFS) profile domain-containing protein</fullName>
    </recommendedName>
</protein>
<dbReference type="PROSITE" id="PS50850">
    <property type="entry name" value="MFS"/>
    <property type="match status" value="1"/>
</dbReference>
<feature type="transmembrane region" description="Helical" evidence="6">
    <location>
        <begin position="274"/>
        <end position="293"/>
    </location>
</feature>
<dbReference type="InterPro" id="IPR050189">
    <property type="entry name" value="MFS_Efflux_Transporters"/>
</dbReference>
<dbReference type="InterPro" id="IPR036259">
    <property type="entry name" value="MFS_trans_sf"/>
</dbReference>
<keyword evidence="4 6" id="KW-1133">Transmembrane helix</keyword>
<feature type="transmembrane region" description="Helical" evidence="6">
    <location>
        <begin position="83"/>
        <end position="101"/>
    </location>
</feature>
<dbReference type="InterPro" id="IPR020846">
    <property type="entry name" value="MFS_dom"/>
</dbReference>
<gene>
    <name evidence="8" type="ORF">MNBD_ALPHA06-1277</name>
</gene>
<dbReference type="GO" id="GO:0005886">
    <property type="term" value="C:plasma membrane"/>
    <property type="evidence" value="ECO:0007669"/>
    <property type="project" value="UniProtKB-SubCell"/>
</dbReference>
<feature type="domain" description="Major facilitator superfamily (MFS) profile" evidence="7">
    <location>
        <begin position="15"/>
        <end position="387"/>
    </location>
</feature>
<dbReference type="Gene3D" id="1.20.1250.20">
    <property type="entry name" value="MFS general substrate transporter like domains"/>
    <property type="match status" value="2"/>
</dbReference>
<dbReference type="AlphaFoldDB" id="A0A3B0RXB8"/>
<feature type="transmembrane region" description="Helical" evidence="6">
    <location>
        <begin position="143"/>
        <end position="162"/>
    </location>
</feature>
<dbReference type="Pfam" id="PF07690">
    <property type="entry name" value="MFS_1"/>
    <property type="match status" value="1"/>
</dbReference>
<name>A0A3B0RXB8_9ZZZZ</name>
<comment type="subcellular location">
    <subcellularLocation>
        <location evidence="1">Cell membrane</location>
        <topology evidence="1">Multi-pass membrane protein</topology>
    </subcellularLocation>
</comment>
<feature type="transmembrane region" description="Helical" evidence="6">
    <location>
        <begin position="331"/>
        <end position="350"/>
    </location>
</feature>
<keyword evidence="2" id="KW-1003">Cell membrane</keyword>
<evidence type="ECO:0000256" key="6">
    <source>
        <dbReference type="SAM" id="Phobius"/>
    </source>
</evidence>
<proteinExistence type="predicted"/>
<dbReference type="GO" id="GO:0022857">
    <property type="term" value="F:transmembrane transporter activity"/>
    <property type="evidence" value="ECO:0007669"/>
    <property type="project" value="InterPro"/>
</dbReference>
<feature type="transmembrane region" description="Helical" evidence="6">
    <location>
        <begin position="60"/>
        <end position="76"/>
    </location>
</feature>
<dbReference type="PANTHER" id="PTHR43124">
    <property type="entry name" value="PURINE EFFLUX PUMP PBUE"/>
    <property type="match status" value="1"/>
</dbReference>
<feature type="transmembrane region" description="Helical" evidence="6">
    <location>
        <begin position="168"/>
        <end position="188"/>
    </location>
</feature>
<reference evidence="8" key="1">
    <citation type="submission" date="2018-06" db="EMBL/GenBank/DDBJ databases">
        <authorList>
            <person name="Zhirakovskaya E."/>
        </authorList>
    </citation>
    <scope>NUCLEOTIDE SEQUENCE</scope>
</reference>
<keyword evidence="3 6" id="KW-0812">Transmembrane</keyword>
<organism evidence="8">
    <name type="scientific">hydrothermal vent metagenome</name>
    <dbReference type="NCBI Taxonomy" id="652676"/>
    <lineage>
        <taxon>unclassified sequences</taxon>
        <taxon>metagenomes</taxon>
        <taxon>ecological metagenomes</taxon>
    </lineage>
</organism>
<feature type="transmembrane region" description="Helical" evidence="6">
    <location>
        <begin position="245"/>
        <end position="267"/>
    </location>
</feature>
<keyword evidence="5 6" id="KW-0472">Membrane</keyword>
<feature type="transmembrane region" description="Helical" evidence="6">
    <location>
        <begin position="356"/>
        <end position="380"/>
    </location>
</feature>
<accession>A0A3B0RXB8</accession>
<evidence type="ECO:0000313" key="8">
    <source>
        <dbReference type="EMBL" id="VAV88005.1"/>
    </source>
</evidence>
<evidence type="ECO:0000256" key="1">
    <source>
        <dbReference type="ARBA" id="ARBA00004651"/>
    </source>
</evidence>
<evidence type="ECO:0000259" key="7">
    <source>
        <dbReference type="PROSITE" id="PS50850"/>
    </source>
</evidence>
<evidence type="ECO:0000256" key="5">
    <source>
        <dbReference type="ARBA" id="ARBA00023136"/>
    </source>
</evidence>